<comment type="caution">
    <text evidence="4">The sequence shown here is derived from an EMBL/GenBank/DDBJ whole genome shotgun (WGS) entry which is preliminary data.</text>
</comment>
<dbReference type="PANTHER" id="PTHR37784:SF2">
    <property type="entry name" value="HIGH-OSMOLARITY-INDUCED TRANSCRIPTION PROTEIN 1"/>
    <property type="match status" value="1"/>
</dbReference>
<dbReference type="OrthoDB" id="4206214at2759"/>
<dbReference type="Pfam" id="PF12550">
    <property type="entry name" value="GCR1_C"/>
    <property type="match status" value="1"/>
</dbReference>
<evidence type="ECO:0000313" key="4">
    <source>
        <dbReference type="EMBL" id="OJD18721.1"/>
    </source>
</evidence>
<dbReference type="GO" id="GO:0000978">
    <property type="term" value="F:RNA polymerase II cis-regulatory region sequence-specific DNA binding"/>
    <property type="evidence" value="ECO:0007669"/>
    <property type="project" value="TreeGrafter"/>
</dbReference>
<dbReference type="InterPro" id="IPR031872">
    <property type="entry name" value="NDC10_II"/>
</dbReference>
<evidence type="ECO:0000259" key="2">
    <source>
        <dbReference type="Pfam" id="PF12550"/>
    </source>
</evidence>
<reference evidence="4 5" key="1">
    <citation type="submission" date="2015-07" db="EMBL/GenBank/DDBJ databases">
        <title>Emmonsia species relationships and genome sequence.</title>
        <authorList>
            <consortium name="The Broad Institute Genomics Platform"/>
            <person name="Cuomo C.A."/>
            <person name="Munoz J.F."/>
            <person name="Imamovic A."/>
            <person name="Priest M.E."/>
            <person name="Young S."/>
            <person name="Clay O.K."/>
            <person name="McEwen J.G."/>
        </authorList>
    </citation>
    <scope>NUCLEOTIDE SEQUENCE [LARGE SCALE GENOMIC DNA]</scope>
    <source>
        <strain evidence="4 5">UAMH 9510</strain>
    </source>
</reference>
<dbReference type="PANTHER" id="PTHR37784">
    <property type="entry name" value="PROTEIN MSN1"/>
    <property type="match status" value="1"/>
</dbReference>
<evidence type="ECO:0000259" key="3">
    <source>
        <dbReference type="Pfam" id="PF16787"/>
    </source>
</evidence>
<dbReference type="AlphaFoldDB" id="A0A1J9PQK7"/>
<feature type="region of interest" description="Disordered" evidence="1">
    <location>
        <begin position="627"/>
        <end position="646"/>
    </location>
</feature>
<dbReference type="Proteomes" id="UP000182235">
    <property type="component" value="Unassembled WGS sequence"/>
</dbReference>
<evidence type="ECO:0000256" key="1">
    <source>
        <dbReference type="SAM" id="MobiDB-lite"/>
    </source>
</evidence>
<dbReference type="InterPro" id="IPR038279">
    <property type="entry name" value="Ndc10_dom2_sf"/>
</dbReference>
<protein>
    <recommendedName>
        <fullName evidence="6">Ndc10 domain-containing protein</fullName>
    </recommendedName>
</protein>
<gene>
    <name evidence="4" type="ORF">AJ78_01258</name>
</gene>
<proteinExistence type="predicted"/>
<organism evidence="4 5">
    <name type="scientific">Emergomyces pasteurianus Ep9510</name>
    <dbReference type="NCBI Taxonomy" id="1447872"/>
    <lineage>
        <taxon>Eukaryota</taxon>
        <taxon>Fungi</taxon>
        <taxon>Dikarya</taxon>
        <taxon>Ascomycota</taxon>
        <taxon>Pezizomycotina</taxon>
        <taxon>Eurotiomycetes</taxon>
        <taxon>Eurotiomycetidae</taxon>
        <taxon>Onygenales</taxon>
        <taxon>Ajellomycetaceae</taxon>
        <taxon>Emergomyces</taxon>
    </lineage>
</organism>
<dbReference type="InterPro" id="IPR022210">
    <property type="entry name" value="TF_GCR1-like"/>
</dbReference>
<accession>A0A1J9PQK7</accession>
<dbReference type="InterPro" id="IPR052146">
    <property type="entry name" value="HOT1"/>
</dbReference>
<feature type="domain" description="Ndc10" evidence="3">
    <location>
        <begin position="112"/>
        <end position="480"/>
    </location>
</feature>
<feature type="domain" description="Transcription activator GCR1-like" evidence="2">
    <location>
        <begin position="604"/>
        <end position="682"/>
    </location>
</feature>
<dbReference type="EMBL" id="LGRN01000027">
    <property type="protein sequence ID" value="OJD18721.1"/>
    <property type="molecule type" value="Genomic_DNA"/>
</dbReference>
<sequence>MDHQQLQIDQQLFSYREQAPINALENRPKNSNKQYLSKQKEWRNFCTKIGFTDGELVTEPKLVRFLNEEVLHRPSRSSHKSRRDGKYVIQTLGRSAVKQYIAAVVDLYKSQRSRGLNSSPHPRGSLVTSILHSHDIKETIRKRMEYRGANTQQDGYDEKMMIRLMKFCWTGWYKNDQTSVLSHLRTGLSFLMNHSMLLRGETSRTAQLPDLFTIQLSNEGPAPCWPMILITDNGKTNQLGRLEYAAVIRHKNPLLCTISHLAFYLFYRWNIVQESPPNFQRRSLWYDIHILCGQNPLKPLAYDTQLQWTNRMYAAAGILKSKKTHLGRSQRSRYAELNEVSEGRIRRAGQWNNDALTNCYLTNISREFVRAMAGFDPSTQGNYFLPRAAIRPPEQLEAAVWPWVDVWLHRFDSYEHNEGGEIDERMKSDLEDEQDLAAQGFLRLLKQLRTVILQDSVLLQREFPDHPLWSDPLFVREDYKAYAIEVARAVETVVKPQEIQIQRDMIADQLQNIRQEMLQRIDKWGHECQQLQQKMTQQISDLINGHVAFSVRAVPQNSMIELTTASASSPRDIVRSSMEPESNVPESADMTAVLLTSSSKKNSYTHSRTIQSVPDLWREWTTGLDGGPSVRSLEDQGGQWRKSSPKEQMMFSRRKVIIDEIYKRESSGMSIDAAVQSIELIRQRGRLSLNSLIKLLKRERQG</sequence>
<evidence type="ECO:0008006" key="6">
    <source>
        <dbReference type="Google" id="ProtNLM"/>
    </source>
</evidence>
<dbReference type="VEuPathDB" id="FungiDB:AJ78_01258"/>
<dbReference type="GO" id="GO:0000981">
    <property type="term" value="F:DNA-binding transcription factor activity, RNA polymerase II-specific"/>
    <property type="evidence" value="ECO:0007669"/>
    <property type="project" value="TreeGrafter"/>
</dbReference>
<dbReference type="Gene3D" id="1.10.443.20">
    <property type="entry name" value="Centromere DNA-binding protein complex CBF3 subunit, domain 2"/>
    <property type="match status" value="1"/>
</dbReference>
<evidence type="ECO:0000313" key="5">
    <source>
        <dbReference type="Proteomes" id="UP000182235"/>
    </source>
</evidence>
<keyword evidence="5" id="KW-1185">Reference proteome</keyword>
<dbReference type="Pfam" id="PF16787">
    <property type="entry name" value="NDC10_II"/>
    <property type="match status" value="1"/>
</dbReference>
<dbReference type="STRING" id="1447872.A0A1J9PQK7"/>
<name>A0A1J9PQK7_9EURO</name>
<dbReference type="GO" id="GO:0060963">
    <property type="term" value="P:positive regulation of ribosomal protein gene transcription by RNA polymerase II"/>
    <property type="evidence" value="ECO:0007669"/>
    <property type="project" value="TreeGrafter"/>
</dbReference>